<evidence type="ECO:0000256" key="2">
    <source>
        <dbReference type="ARBA" id="ARBA00009820"/>
    </source>
</evidence>
<keyword evidence="8" id="KW-0812">Transmembrane</keyword>
<reference evidence="10 11" key="1">
    <citation type="submission" date="2015-01" db="EMBL/GenBank/DDBJ databases">
        <title>Genome Sequencing of Rickettsiales.</title>
        <authorList>
            <person name="Daugherty S.C."/>
            <person name="Su Q."/>
            <person name="Abolude K."/>
            <person name="Beier-Sexton M."/>
            <person name="Carlyon J.A."/>
            <person name="Carter R."/>
            <person name="Day N.P."/>
            <person name="Dumler S.J."/>
            <person name="Dyachenko V."/>
            <person name="Godinez A."/>
            <person name="Kurtti T.J."/>
            <person name="Lichay M."/>
            <person name="Mullins K.E."/>
            <person name="Ott S."/>
            <person name="Pappas-Brown V."/>
            <person name="Paris D.H."/>
            <person name="Patel P."/>
            <person name="Richards A.L."/>
            <person name="Sadzewicz L."/>
            <person name="Sears K."/>
            <person name="Seidman D."/>
            <person name="Sengamalay N."/>
            <person name="Stenos J."/>
            <person name="Tallon L.J."/>
            <person name="Vincent G."/>
            <person name="Fraser C.M."/>
            <person name="Munderloh U."/>
            <person name="Dunning-Hotopp J.C."/>
        </authorList>
    </citation>
    <scope>NUCLEOTIDE SEQUENCE [LARGE SCALE GENOMIC DNA]</scope>
    <source>
        <strain evidence="10 11">TA716</strain>
    </source>
</reference>
<sequence>MINNLSISMTKVIKIILAIIIILFNILSILANTTTLSPIKITKGNCTQIPIAINFFAAKSNEEHDLSQNIVSIISNDLNISKIFAPISSDLFIETEQGVAHIPLFTAWSQINANILINGEITKIDSTDFKVTFVIWDVFSAKEITKQSFTFPSQLWRSTAHKIADQIYKHVTGSKGNFNTKIVYVSESNSSNRKIRRIAIMDQDGANHNYITNGKNHVITPVFSPNNNQILYVSYHNKIPTVRIHDLNSGNNKILASFNGITFSPRFSPDGNKILVSNSSTKNVTHIYEINLLTGKIKQLTKGQSINTSPSYSPDGSKIAFVSDRSGSTQIYIMNDQGNNIKRLTSQPGAYTTPAWSPTNNYIAFTKIEAGEFSIGVIKLDGSNKRIIATKHLVEGPSWAPDGKTIIFSRAYKATKSTSTKVKLYSVDCTGYNEREIQTPENASDPNWSNEYE</sequence>
<comment type="subunit">
    <text evidence="7">The Tol-Pal system is composed of five core proteins: the inner membrane proteins TolA, TolQ and TolR, the periplasmic protein TolB and the outer membrane protein Pal. They form a network linking the inner and outer membranes and the peptidoglycan layer.</text>
</comment>
<feature type="domain" description="TolB N-terminal" evidence="9">
    <location>
        <begin position="39"/>
        <end position="143"/>
    </location>
</feature>
<keyword evidence="6 7" id="KW-0131">Cell cycle</keyword>
<evidence type="ECO:0000313" key="11">
    <source>
        <dbReference type="Proteomes" id="UP000033671"/>
    </source>
</evidence>
<dbReference type="RefSeq" id="WP_052694729.1">
    <property type="nucleotide sequence ID" value="NZ_LAOA01000029.1"/>
</dbReference>
<dbReference type="EMBL" id="LAOA01000029">
    <property type="protein sequence ID" value="KJV76135.1"/>
    <property type="molecule type" value="Genomic_DNA"/>
</dbReference>
<evidence type="ECO:0000256" key="5">
    <source>
        <dbReference type="ARBA" id="ARBA00022764"/>
    </source>
</evidence>
<dbReference type="PANTHER" id="PTHR36842:SF1">
    <property type="entry name" value="PROTEIN TOLB"/>
    <property type="match status" value="1"/>
</dbReference>
<dbReference type="Gene3D" id="2.120.10.30">
    <property type="entry name" value="TolB, C-terminal domain"/>
    <property type="match status" value="1"/>
</dbReference>
<keyword evidence="4 7" id="KW-0732">Signal</keyword>
<dbReference type="InterPro" id="IPR014167">
    <property type="entry name" value="Tol-Pal_TolB"/>
</dbReference>
<evidence type="ECO:0000313" key="10">
    <source>
        <dbReference type="EMBL" id="KJV76135.1"/>
    </source>
</evidence>
<keyword evidence="5 7" id="KW-0574">Periplasm</keyword>
<dbReference type="PATRIC" id="fig|1359175.3.peg.1736"/>
<dbReference type="GO" id="GO:0017038">
    <property type="term" value="P:protein import"/>
    <property type="evidence" value="ECO:0007669"/>
    <property type="project" value="InterPro"/>
</dbReference>
<comment type="caution">
    <text evidence="10">The sequence shown here is derived from an EMBL/GenBank/DDBJ whole genome shotgun (WGS) entry which is preliminary data.</text>
</comment>
<evidence type="ECO:0000259" key="9">
    <source>
        <dbReference type="Pfam" id="PF04052"/>
    </source>
</evidence>
<comment type="similarity">
    <text evidence="2 7">Belongs to the TolB family.</text>
</comment>
<evidence type="ECO:0000256" key="7">
    <source>
        <dbReference type="HAMAP-Rule" id="MF_00671"/>
    </source>
</evidence>
<comment type="function">
    <text evidence="7">Part of the Tol-Pal system, which plays a role in outer membrane invagination during cell division and is important for maintaining outer membrane integrity.</text>
</comment>
<dbReference type="Pfam" id="PF04052">
    <property type="entry name" value="TolB_N"/>
    <property type="match status" value="1"/>
</dbReference>
<evidence type="ECO:0000256" key="3">
    <source>
        <dbReference type="ARBA" id="ARBA00022618"/>
    </source>
</evidence>
<dbReference type="HAMAP" id="MF_00671">
    <property type="entry name" value="TolB"/>
    <property type="match status" value="1"/>
</dbReference>
<evidence type="ECO:0000256" key="1">
    <source>
        <dbReference type="ARBA" id="ARBA00004418"/>
    </source>
</evidence>
<dbReference type="SUPFAM" id="SSF52964">
    <property type="entry name" value="TolB, N-terminal domain"/>
    <property type="match status" value="1"/>
</dbReference>
<comment type="subcellular location">
    <subcellularLocation>
        <location evidence="1 7">Periplasm</location>
    </subcellularLocation>
</comment>
<dbReference type="Gene3D" id="3.40.50.10070">
    <property type="entry name" value="TolB, N-terminal domain"/>
    <property type="match status" value="1"/>
</dbReference>
<name>A0A0F3P733_ORITS</name>
<dbReference type="SUPFAM" id="SSF69304">
    <property type="entry name" value="Tricorn protease N-terminal domain"/>
    <property type="match status" value="1"/>
</dbReference>
<dbReference type="Pfam" id="PF07676">
    <property type="entry name" value="PD40"/>
    <property type="match status" value="5"/>
</dbReference>
<accession>A0A0F3P733</accession>
<dbReference type="Proteomes" id="UP000033671">
    <property type="component" value="Unassembled WGS sequence"/>
</dbReference>
<keyword evidence="8" id="KW-1133">Transmembrane helix</keyword>
<gene>
    <name evidence="7 10" type="primary">tolB</name>
    <name evidence="10" type="ORF">OTSTA716_0927</name>
</gene>
<dbReference type="InterPro" id="IPR011659">
    <property type="entry name" value="WD40"/>
</dbReference>
<dbReference type="InterPro" id="IPR011042">
    <property type="entry name" value="6-blade_b-propeller_TolB-like"/>
</dbReference>
<keyword evidence="3 7" id="KW-0132">Cell division</keyword>
<dbReference type="GO" id="GO:0042597">
    <property type="term" value="C:periplasmic space"/>
    <property type="evidence" value="ECO:0007669"/>
    <property type="project" value="UniProtKB-SubCell"/>
</dbReference>
<dbReference type="InterPro" id="IPR007195">
    <property type="entry name" value="TolB_N"/>
</dbReference>
<evidence type="ECO:0000256" key="6">
    <source>
        <dbReference type="ARBA" id="ARBA00023306"/>
    </source>
</evidence>
<evidence type="ECO:0000256" key="4">
    <source>
        <dbReference type="ARBA" id="ARBA00022729"/>
    </source>
</evidence>
<organism evidence="10 11">
    <name type="scientific">Orientia tsutsugamushi str. TA716</name>
    <dbReference type="NCBI Taxonomy" id="1359175"/>
    <lineage>
        <taxon>Bacteria</taxon>
        <taxon>Pseudomonadati</taxon>
        <taxon>Pseudomonadota</taxon>
        <taxon>Alphaproteobacteria</taxon>
        <taxon>Rickettsiales</taxon>
        <taxon>Rickettsiaceae</taxon>
        <taxon>Rickettsieae</taxon>
        <taxon>Orientia</taxon>
    </lineage>
</organism>
<evidence type="ECO:0000256" key="8">
    <source>
        <dbReference type="SAM" id="Phobius"/>
    </source>
</evidence>
<feature type="transmembrane region" description="Helical" evidence="8">
    <location>
        <begin position="12"/>
        <end position="31"/>
    </location>
</feature>
<dbReference type="GO" id="GO:0051301">
    <property type="term" value="P:cell division"/>
    <property type="evidence" value="ECO:0007669"/>
    <property type="project" value="UniProtKB-UniRule"/>
</dbReference>
<protein>
    <recommendedName>
        <fullName evidence="7">Tol-Pal system protein TolB</fullName>
    </recommendedName>
</protein>
<dbReference type="AlphaFoldDB" id="A0A0F3P733"/>
<dbReference type="NCBIfam" id="TIGR02800">
    <property type="entry name" value="propeller_TolB"/>
    <property type="match status" value="1"/>
</dbReference>
<proteinExistence type="inferred from homology"/>
<dbReference type="PANTHER" id="PTHR36842">
    <property type="entry name" value="PROTEIN TOLB HOMOLOG"/>
    <property type="match status" value="1"/>
</dbReference>
<keyword evidence="8" id="KW-0472">Membrane</keyword>